<feature type="coiled-coil region" evidence="1">
    <location>
        <begin position="141"/>
        <end position="168"/>
    </location>
</feature>
<feature type="compositionally biased region" description="Polar residues" evidence="2">
    <location>
        <begin position="21"/>
        <end position="35"/>
    </location>
</feature>
<protein>
    <submittedName>
        <fullName evidence="4">Uncharacterized protein</fullName>
    </submittedName>
</protein>
<comment type="caution">
    <text evidence="4">The sequence shown here is derived from an EMBL/GenBank/DDBJ whole genome shotgun (WGS) entry which is preliminary data.</text>
</comment>
<organism evidence="4 5">
    <name type="scientific">Rotaria magnacalcarata</name>
    <dbReference type="NCBI Taxonomy" id="392030"/>
    <lineage>
        <taxon>Eukaryota</taxon>
        <taxon>Metazoa</taxon>
        <taxon>Spiralia</taxon>
        <taxon>Gnathifera</taxon>
        <taxon>Rotifera</taxon>
        <taxon>Eurotatoria</taxon>
        <taxon>Bdelloidea</taxon>
        <taxon>Philodinida</taxon>
        <taxon>Philodinidae</taxon>
        <taxon>Rotaria</taxon>
    </lineage>
</organism>
<keyword evidence="1" id="KW-0175">Coiled coil</keyword>
<evidence type="ECO:0000313" key="5">
    <source>
        <dbReference type="Proteomes" id="UP000681967"/>
    </source>
</evidence>
<dbReference type="Proteomes" id="UP000681967">
    <property type="component" value="Unassembled WGS sequence"/>
</dbReference>
<accession>A0A8S2Z3X9</accession>
<evidence type="ECO:0000256" key="1">
    <source>
        <dbReference type="SAM" id="Coils"/>
    </source>
</evidence>
<dbReference type="EMBL" id="CAJOBH010097692">
    <property type="protein sequence ID" value="CAF4597385.1"/>
    <property type="molecule type" value="Genomic_DNA"/>
</dbReference>
<evidence type="ECO:0000313" key="4">
    <source>
        <dbReference type="EMBL" id="CAF4597385.1"/>
    </source>
</evidence>
<reference evidence="4" key="1">
    <citation type="submission" date="2021-02" db="EMBL/GenBank/DDBJ databases">
        <authorList>
            <person name="Nowell W R."/>
        </authorList>
    </citation>
    <scope>NUCLEOTIDE SEQUENCE</scope>
</reference>
<dbReference type="Proteomes" id="UP000681720">
    <property type="component" value="Unassembled WGS sequence"/>
</dbReference>
<dbReference type="EMBL" id="CAJOBJ010094381">
    <property type="protein sequence ID" value="CAF4557585.1"/>
    <property type="molecule type" value="Genomic_DNA"/>
</dbReference>
<name>A0A8S2Z3X9_9BILA</name>
<gene>
    <name evidence="4" type="ORF">BYL167_LOCUS39974</name>
    <name evidence="3" type="ORF">GIL414_LOCUS37113</name>
</gene>
<feature type="region of interest" description="Disordered" evidence="2">
    <location>
        <begin position="1"/>
        <end position="36"/>
    </location>
</feature>
<feature type="non-terminal residue" evidence="4">
    <location>
        <position position="220"/>
    </location>
</feature>
<sequence length="220" mass="25308">NRRQGKKEEKSSRSRSVDSSLNGKQPNQAVSSSTDSAVYSMSDISSSISTTIKKPSQSLKDISHFFHYFTLSNEKYKSKTLTNIRRKKLRKKLSNETFISPTNKNDDIYERISNSSICFIDQTPIHEVDFAQQTSLLKSKLIQHENVLKTLKQQISQVDQQLLIIQEDSIKHNQEIKSFSPSNHQLLKRRHTFNSLFDLNCLFTEKDKCSSSSLYALQLL</sequence>
<proteinExistence type="predicted"/>
<dbReference type="AlphaFoldDB" id="A0A8S2Z3X9"/>
<evidence type="ECO:0000313" key="3">
    <source>
        <dbReference type="EMBL" id="CAF4557585.1"/>
    </source>
</evidence>
<evidence type="ECO:0000256" key="2">
    <source>
        <dbReference type="SAM" id="MobiDB-lite"/>
    </source>
</evidence>
<feature type="compositionally biased region" description="Basic and acidic residues" evidence="2">
    <location>
        <begin position="1"/>
        <end position="16"/>
    </location>
</feature>